<accession>A0A919GS61</accession>
<name>A0A919GS61_9ACTN</name>
<evidence type="ECO:0000313" key="2">
    <source>
        <dbReference type="EMBL" id="GHI83052.1"/>
    </source>
</evidence>
<gene>
    <name evidence="2" type="ORF">Sxan_04160</name>
</gene>
<feature type="region of interest" description="Disordered" evidence="1">
    <location>
        <begin position="1"/>
        <end position="28"/>
    </location>
</feature>
<feature type="region of interest" description="Disordered" evidence="1">
    <location>
        <begin position="43"/>
        <end position="70"/>
    </location>
</feature>
<proteinExistence type="predicted"/>
<feature type="compositionally biased region" description="Polar residues" evidence="1">
    <location>
        <begin position="46"/>
        <end position="55"/>
    </location>
</feature>
<dbReference type="Proteomes" id="UP000600026">
    <property type="component" value="Unassembled WGS sequence"/>
</dbReference>
<comment type="caution">
    <text evidence="2">The sequence shown here is derived from an EMBL/GenBank/DDBJ whole genome shotgun (WGS) entry which is preliminary data.</text>
</comment>
<evidence type="ECO:0000256" key="1">
    <source>
        <dbReference type="SAM" id="MobiDB-lite"/>
    </source>
</evidence>
<reference evidence="2" key="1">
    <citation type="submission" date="2020-09" db="EMBL/GenBank/DDBJ databases">
        <title>Whole genome shotgun sequence of Streptomyces xanthophaeus NBRC 12829.</title>
        <authorList>
            <person name="Komaki H."/>
            <person name="Tamura T."/>
        </authorList>
    </citation>
    <scope>NUCLEOTIDE SEQUENCE</scope>
    <source>
        <strain evidence="2">NBRC 12829</strain>
    </source>
</reference>
<sequence length="160" mass="16927">MDVGEARRDVRPWAKPMERLPTMKPRPAGLSPTFLSLADPAGAQDQAMTETAPNRSRNRAWEPVGTTPVRDEVTVSSVGARSGCGEHAGSPAGLSPAVREAAEAIVLAVGAGDDVLIGRLLRRFTQVADFEALIHLRNRLHTTPLSRSGDVGVAGSVQLT</sequence>
<feature type="compositionally biased region" description="Basic and acidic residues" evidence="1">
    <location>
        <begin position="1"/>
        <end position="18"/>
    </location>
</feature>
<protein>
    <submittedName>
        <fullName evidence="2">Uncharacterized protein</fullName>
    </submittedName>
</protein>
<keyword evidence="3" id="KW-1185">Reference proteome</keyword>
<dbReference type="EMBL" id="BNEE01000003">
    <property type="protein sequence ID" value="GHI83052.1"/>
    <property type="molecule type" value="Genomic_DNA"/>
</dbReference>
<dbReference type="AlphaFoldDB" id="A0A919GS61"/>
<evidence type="ECO:0000313" key="3">
    <source>
        <dbReference type="Proteomes" id="UP000600026"/>
    </source>
</evidence>
<organism evidence="2 3">
    <name type="scientific">Streptomyces xanthophaeus</name>
    <dbReference type="NCBI Taxonomy" id="67385"/>
    <lineage>
        <taxon>Bacteria</taxon>
        <taxon>Bacillati</taxon>
        <taxon>Actinomycetota</taxon>
        <taxon>Actinomycetes</taxon>
        <taxon>Kitasatosporales</taxon>
        <taxon>Streptomycetaceae</taxon>
        <taxon>Streptomyces</taxon>
    </lineage>
</organism>